<gene>
    <name evidence="8" type="primary">fliD</name>
    <name evidence="8" type="ORF">LKD47_02885</name>
</gene>
<keyword evidence="5" id="KW-0964">Secreted</keyword>
<sequence>MAIRVSGLASGMDTESIVTQLVSAYNVKKNTYVKAQTKLSWKQDAWKTLNKKVKSLYSNMTSLKYSSAYKTKMASVSDTTKASVSAEGTAVNGSYSLKINQVAKSGYLTGGQLAASTTRATKLSELLGDDSFAGGKIEVTSAGKTSTIEVTADTTVSNFVSKLNDAGVKASYDATNQRIYVAASSTGAANDFSLSGVDDNGSTALKALGLRVASKSNTENYKSWAAYDGQDIAQILADLQNSKDAISAANNSITQSRSKISGYTTKVNYASSYETMMNAYKGLDNAGEIRDLDELAAMSKADLSKTYELDDDGNFKRDSEGKLIVADDTVADDKKATGTDRLNALAAKAGLVEKKDENAGEDVKQVTIAEFAAAKAAVDKYDAQAADDTLTADEKADMNDFITSVQHAYKGAADSEYASIEELTNAYNDKITKEQDSITAQNKIISDNKAVLEKYALLDNGEDQAALEARISYAVKQLANAADKTQYNTDATRIDGQDAEIYVNNAKYTSSSNSFSINGLKIEALASTEGSEINVTVKNDVDGVYKKIKDFLKEYNSLINEMTSLYNADSAKGYEPLTTEEKDAMTDSEVEEWEKKVKSALLRRDDSLGNLLNSMTSAMYKGYTVNGKSYSLSSFGISTLGYLNADENEENAYHIDGDADDSAVSSKTNKLKQMLQEDPDTVTAFMQQLVTGVYNEIDTKMRSNSLSSAMTVYNDKQMAKEYSNYTTTIKKWEDKITSMEDSYYKKFAAMETALAKLQQSTSSLSGLLGS</sequence>
<dbReference type="GO" id="GO:0005576">
    <property type="term" value="C:extracellular region"/>
    <property type="evidence" value="ECO:0007669"/>
    <property type="project" value="UniProtKB-SubCell"/>
</dbReference>
<evidence type="ECO:0000259" key="7">
    <source>
        <dbReference type="Pfam" id="PF07195"/>
    </source>
</evidence>
<dbReference type="GO" id="GO:0009421">
    <property type="term" value="C:bacterial-type flagellum filament cap"/>
    <property type="evidence" value="ECO:0007669"/>
    <property type="project" value="InterPro"/>
</dbReference>
<comment type="function">
    <text evidence="5">Required for morphogenesis and for the elongation of the flagellar filament by facilitating polymerization of the flagellin monomers at the tip of growing filament. Forms a capping structure, which prevents flagellin subunits (transported through the central channel of the flagellum) from leaking out without polymerization at the distal end.</text>
</comment>
<dbReference type="InterPro" id="IPR040026">
    <property type="entry name" value="FliD"/>
</dbReference>
<dbReference type="InterPro" id="IPR003481">
    <property type="entry name" value="FliD_N"/>
</dbReference>
<accession>A0AAW4WEE1</accession>
<keyword evidence="8" id="KW-0966">Cell projection</keyword>
<dbReference type="PANTHER" id="PTHR30288:SF0">
    <property type="entry name" value="FLAGELLAR HOOK-ASSOCIATED PROTEIN 2"/>
    <property type="match status" value="1"/>
</dbReference>
<keyword evidence="3" id="KW-0175">Coiled coil</keyword>
<dbReference type="GO" id="GO:0007155">
    <property type="term" value="P:cell adhesion"/>
    <property type="evidence" value="ECO:0007669"/>
    <property type="project" value="InterPro"/>
</dbReference>
<dbReference type="PANTHER" id="PTHR30288">
    <property type="entry name" value="FLAGELLAR CAP/ASSEMBLY PROTEIN FLID"/>
    <property type="match status" value="1"/>
</dbReference>
<feature type="domain" description="Flagellar hook-associated protein 2 N-terminal" evidence="6">
    <location>
        <begin position="10"/>
        <end position="105"/>
    </location>
</feature>
<evidence type="ECO:0000256" key="2">
    <source>
        <dbReference type="ARBA" id="ARBA00011255"/>
    </source>
</evidence>
<evidence type="ECO:0000256" key="1">
    <source>
        <dbReference type="ARBA" id="ARBA00009764"/>
    </source>
</evidence>
<evidence type="ECO:0000313" key="8">
    <source>
        <dbReference type="EMBL" id="MCC2241252.1"/>
    </source>
</evidence>
<dbReference type="InterPro" id="IPR010809">
    <property type="entry name" value="FliD_C"/>
</dbReference>
<dbReference type="AlphaFoldDB" id="A0AAW4WEE1"/>
<dbReference type="RefSeq" id="WP_227709634.1">
    <property type="nucleotide sequence ID" value="NZ_JAJEQW010000002.1"/>
</dbReference>
<feature type="domain" description="Flagellar hook-associated protein 2 C-terminal" evidence="7">
    <location>
        <begin position="496"/>
        <end position="759"/>
    </location>
</feature>
<comment type="subunit">
    <text evidence="2 5">Homopentamer.</text>
</comment>
<reference evidence="8" key="1">
    <citation type="submission" date="2021-10" db="EMBL/GenBank/DDBJ databases">
        <title>Anaerobic single-cell dispensing facilitates the cultivation of human gut bacteria.</title>
        <authorList>
            <person name="Afrizal A."/>
        </authorList>
    </citation>
    <scope>NUCLEOTIDE SEQUENCE</scope>
    <source>
        <strain evidence="8">CLA-AA-H204</strain>
    </source>
</reference>
<dbReference type="EMBL" id="JAJEQW010000002">
    <property type="protein sequence ID" value="MCC2241252.1"/>
    <property type="molecule type" value="Genomic_DNA"/>
</dbReference>
<comment type="subcellular location">
    <subcellularLocation>
        <location evidence="5">Secreted</location>
    </subcellularLocation>
    <subcellularLocation>
        <location evidence="5">Bacterial flagellum</location>
    </subcellularLocation>
</comment>
<keyword evidence="4 5" id="KW-0975">Bacterial flagellum</keyword>
<dbReference type="Proteomes" id="UP001198893">
    <property type="component" value="Unassembled WGS sequence"/>
</dbReference>
<organism evidence="8 9">
    <name type="scientific">Roseburia amylophila</name>
    <dbReference type="NCBI Taxonomy" id="2981794"/>
    <lineage>
        <taxon>Bacteria</taxon>
        <taxon>Bacillati</taxon>
        <taxon>Bacillota</taxon>
        <taxon>Clostridia</taxon>
        <taxon>Lachnospirales</taxon>
        <taxon>Lachnospiraceae</taxon>
        <taxon>Roseburia</taxon>
    </lineage>
</organism>
<evidence type="ECO:0000259" key="6">
    <source>
        <dbReference type="Pfam" id="PF02465"/>
    </source>
</evidence>
<comment type="similarity">
    <text evidence="1 5">Belongs to the FliD family.</text>
</comment>
<evidence type="ECO:0000313" key="9">
    <source>
        <dbReference type="Proteomes" id="UP001198893"/>
    </source>
</evidence>
<comment type="caution">
    <text evidence="8">The sequence shown here is derived from an EMBL/GenBank/DDBJ whole genome shotgun (WGS) entry which is preliminary data.</text>
</comment>
<evidence type="ECO:0000256" key="4">
    <source>
        <dbReference type="ARBA" id="ARBA00023143"/>
    </source>
</evidence>
<evidence type="ECO:0000256" key="3">
    <source>
        <dbReference type="ARBA" id="ARBA00023054"/>
    </source>
</evidence>
<dbReference type="Pfam" id="PF07195">
    <property type="entry name" value="FliD_C"/>
    <property type="match status" value="1"/>
</dbReference>
<proteinExistence type="inferred from homology"/>
<dbReference type="GO" id="GO:0071973">
    <property type="term" value="P:bacterial-type flagellum-dependent cell motility"/>
    <property type="evidence" value="ECO:0007669"/>
    <property type="project" value="TreeGrafter"/>
</dbReference>
<dbReference type="Pfam" id="PF02465">
    <property type="entry name" value="FliD_N"/>
    <property type="match status" value="1"/>
</dbReference>
<keyword evidence="8" id="KW-0969">Cilium</keyword>
<name>A0AAW4WEE1_9FIRM</name>
<protein>
    <recommendedName>
        <fullName evidence="5">Flagellar hook-associated protein 2</fullName>
        <shortName evidence="5">HAP2</shortName>
    </recommendedName>
    <alternativeName>
        <fullName evidence="5">Flagellar cap protein</fullName>
    </alternativeName>
</protein>
<evidence type="ECO:0000256" key="5">
    <source>
        <dbReference type="RuleBase" id="RU362066"/>
    </source>
</evidence>
<keyword evidence="8" id="KW-0282">Flagellum</keyword>
<dbReference type="GO" id="GO:0009424">
    <property type="term" value="C:bacterial-type flagellum hook"/>
    <property type="evidence" value="ECO:0007669"/>
    <property type="project" value="UniProtKB-UniRule"/>
</dbReference>